<dbReference type="InterPro" id="IPR003607">
    <property type="entry name" value="HD/PDEase_dom"/>
</dbReference>
<dbReference type="PANTHER" id="PTHR11373">
    <property type="entry name" value="DEOXYNUCLEOSIDE TRIPHOSPHATE TRIPHOSPHOHYDROLASE"/>
    <property type="match status" value="1"/>
</dbReference>
<dbReference type="AlphaFoldDB" id="A0A0W8F0P3"/>
<evidence type="ECO:0000259" key="1">
    <source>
        <dbReference type="SMART" id="SM00471"/>
    </source>
</evidence>
<gene>
    <name evidence="2" type="ORF">ASZ90_015888</name>
</gene>
<feature type="domain" description="HD/PDEase" evidence="1">
    <location>
        <begin position="46"/>
        <end position="169"/>
    </location>
</feature>
<dbReference type="PANTHER" id="PTHR11373:SF4">
    <property type="entry name" value="DEOXYNUCLEOSIDE TRIPHOSPHATE TRIPHOSPHOHYDROLASE SAMHD1"/>
    <property type="match status" value="1"/>
</dbReference>
<organism evidence="2">
    <name type="scientific">hydrocarbon metagenome</name>
    <dbReference type="NCBI Taxonomy" id="938273"/>
    <lineage>
        <taxon>unclassified sequences</taxon>
        <taxon>metagenomes</taxon>
        <taxon>ecological metagenomes</taxon>
    </lineage>
</organism>
<dbReference type="GO" id="GO:0006203">
    <property type="term" value="P:dGTP catabolic process"/>
    <property type="evidence" value="ECO:0007669"/>
    <property type="project" value="TreeGrafter"/>
</dbReference>
<dbReference type="CDD" id="cd00077">
    <property type="entry name" value="HDc"/>
    <property type="match status" value="1"/>
</dbReference>
<proteinExistence type="predicted"/>
<dbReference type="EMBL" id="LNQE01001657">
    <property type="protein sequence ID" value="KUG14471.1"/>
    <property type="molecule type" value="Genomic_DNA"/>
</dbReference>
<dbReference type="SUPFAM" id="SSF109604">
    <property type="entry name" value="HD-domain/PDEase-like"/>
    <property type="match status" value="1"/>
</dbReference>
<dbReference type="SMART" id="SM00471">
    <property type="entry name" value="HDc"/>
    <property type="match status" value="1"/>
</dbReference>
<dbReference type="Gene3D" id="1.10.3210.10">
    <property type="entry name" value="Hypothetical protein af1432"/>
    <property type="match status" value="1"/>
</dbReference>
<dbReference type="Pfam" id="PF19276">
    <property type="entry name" value="HD_assoc_2"/>
    <property type="match status" value="1"/>
</dbReference>
<reference evidence="2" key="1">
    <citation type="journal article" date="2015" name="Proc. Natl. Acad. Sci. U.S.A.">
        <title>Networks of energetic and metabolic interactions define dynamics in microbial communities.</title>
        <authorList>
            <person name="Embree M."/>
            <person name="Liu J.K."/>
            <person name="Al-Bassam M.M."/>
            <person name="Zengler K."/>
        </authorList>
    </citation>
    <scope>NUCLEOTIDE SEQUENCE</scope>
</reference>
<protein>
    <submittedName>
        <fullName evidence="2">Putative dntp triphosphohydrolase, archaeal subgroup</fullName>
    </submittedName>
</protein>
<sequence>MKIIKDPVHGYIEVASPALDILDSPALQRLRYIRQLGFSYLVYPGAHHTRFEHSLGTLHLADVMARQLLLSGEERDLVSAAALIHDIGHGPFSHAIESVMEELCGKPHYDPSWLLEDPGIMQTLERHAISTDELCAVLTGNDPLSGIIHGELDVDRMDYLLRDAHYTGVPYGTVDAHRLIRNTLIADGQVVLGEGGINAAESLLIARTLMRPAVYFHHVSRIAEMMFSAAVHAHLKRKPGADPVAFMRLDDAGCMYSLLHSPSEVARVLMEQIYARTLYKRAIYVGKEQVSAALLARHPTPGEQRSITTEIADAAGVPPHEVLLDIPVFPQAMSIHVVVRNRHRVIGLEEISPLVTTLNETRRGQWRLGVYTPPANVPAVATAAREILRIRPFTTQERLPLQP</sequence>
<dbReference type="InterPro" id="IPR006674">
    <property type="entry name" value="HD_domain"/>
</dbReference>
<accession>A0A0W8F0P3</accession>
<dbReference type="InterPro" id="IPR045509">
    <property type="entry name" value="HD_assoc_2"/>
</dbReference>
<dbReference type="InterPro" id="IPR050135">
    <property type="entry name" value="dGTPase-like"/>
</dbReference>
<name>A0A0W8F0P3_9ZZZZ</name>
<dbReference type="Pfam" id="PF01966">
    <property type="entry name" value="HD"/>
    <property type="match status" value="1"/>
</dbReference>
<comment type="caution">
    <text evidence="2">The sequence shown here is derived from an EMBL/GenBank/DDBJ whole genome shotgun (WGS) entry which is preliminary data.</text>
</comment>
<evidence type="ECO:0000313" key="2">
    <source>
        <dbReference type="EMBL" id="KUG14471.1"/>
    </source>
</evidence>
<dbReference type="GO" id="GO:0008832">
    <property type="term" value="F:dGTPase activity"/>
    <property type="evidence" value="ECO:0007669"/>
    <property type="project" value="TreeGrafter"/>
</dbReference>
<keyword evidence="2" id="KW-0378">Hydrolase</keyword>